<dbReference type="PANTHER" id="PTHR32071:SF57">
    <property type="entry name" value="C4-DICARBOXYLATE TRANSPORT TRANSCRIPTIONAL REGULATORY PROTEIN DCTD"/>
    <property type="match status" value="1"/>
</dbReference>
<dbReference type="SMART" id="SM00382">
    <property type="entry name" value="AAA"/>
    <property type="match status" value="1"/>
</dbReference>
<proteinExistence type="predicted"/>
<name>A0A3Q9BRN5_9BURK</name>
<evidence type="ECO:0000256" key="8">
    <source>
        <dbReference type="PROSITE-ProRule" id="PRU00169"/>
    </source>
</evidence>
<accession>A0A3Q9BRN5</accession>
<dbReference type="KEGG" id="upv:EJN92_13020"/>
<dbReference type="SUPFAM" id="SSF52172">
    <property type="entry name" value="CheY-like"/>
    <property type="match status" value="1"/>
</dbReference>
<dbReference type="InterPro" id="IPR002078">
    <property type="entry name" value="Sigma_54_int"/>
</dbReference>
<dbReference type="AlphaFoldDB" id="A0A3Q9BRN5"/>
<dbReference type="Pfam" id="PF00158">
    <property type="entry name" value="Sigma54_activat"/>
    <property type="match status" value="1"/>
</dbReference>
<keyword evidence="12" id="KW-1185">Reference proteome</keyword>
<reference evidence="11 12" key="1">
    <citation type="journal article" date="2011" name="Int. J. Syst. Evol. Microbiol.">
        <title>Description of Undibacterium oligocarboniphilum sp. nov., isolated from purified water, and Undibacterium pigrum strain CCUG 49012 as the type strain of Undibacterium parvum sp. nov., and emended descriptions of the genus Undibacterium and the species Undibacterium pigrum.</title>
        <authorList>
            <person name="Eder W."/>
            <person name="Wanner G."/>
            <person name="Ludwig W."/>
            <person name="Busse H.J."/>
            <person name="Ziemke-Kageler F."/>
            <person name="Lang E."/>
        </authorList>
    </citation>
    <scope>NUCLEOTIDE SEQUENCE [LARGE SCALE GENOMIC DNA]</scope>
    <source>
        <strain evidence="11 12">DSM 23061</strain>
    </source>
</reference>
<dbReference type="InterPro" id="IPR003593">
    <property type="entry name" value="AAA+_ATPase"/>
</dbReference>
<gene>
    <name evidence="11" type="ORF">EJN92_13020</name>
</gene>
<dbReference type="EMBL" id="CP034464">
    <property type="protein sequence ID" value="AZP12844.1"/>
    <property type="molecule type" value="Genomic_DNA"/>
</dbReference>
<keyword evidence="2" id="KW-0547">Nucleotide-binding</keyword>
<dbReference type="Pfam" id="PF25601">
    <property type="entry name" value="AAA_lid_14"/>
    <property type="match status" value="1"/>
</dbReference>
<evidence type="ECO:0000259" key="9">
    <source>
        <dbReference type="PROSITE" id="PS50045"/>
    </source>
</evidence>
<keyword evidence="1 8" id="KW-0597">Phosphoprotein</keyword>
<dbReference type="GO" id="GO:0043565">
    <property type="term" value="F:sequence-specific DNA binding"/>
    <property type="evidence" value="ECO:0007669"/>
    <property type="project" value="InterPro"/>
</dbReference>
<dbReference type="PROSITE" id="PS50045">
    <property type="entry name" value="SIGMA54_INTERACT_4"/>
    <property type="match status" value="1"/>
</dbReference>
<dbReference type="CDD" id="cd00009">
    <property type="entry name" value="AAA"/>
    <property type="match status" value="1"/>
</dbReference>
<dbReference type="FunFam" id="3.40.50.300:FF:000006">
    <property type="entry name" value="DNA-binding transcriptional regulator NtrC"/>
    <property type="match status" value="1"/>
</dbReference>
<evidence type="ECO:0000256" key="3">
    <source>
        <dbReference type="ARBA" id="ARBA00022840"/>
    </source>
</evidence>
<keyword evidence="7" id="KW-0804">Transcription</keyword>
<dbReference type="InterPro" id="IPR027417">
    <property type="entry name" value="P-loop_NTPase"/>
</dbReference>
<feature type="modified residue" description="4-aspartylphosphate" evidence="8">
    <location>
        <position position="58"/>
    </location>
</feature>
<dbReference type="InterPro" id="IPR002197">
    <property type="entry name" value="HTH_Fis"/>
</dbReference>
<dbReference type="PROSITE" id="PS00676">
    <property type="entry name" value="SIGMA54_INTERACT_2"/>
    <property type="match status" value="1"/>
</dbReference>
<dbReference type="Gene3D" id="3.40.50.300">
    <property type="entry name" value="P-loop containing nucleotide triphosphate hydrolases"/>
    <property type="match status" value="1"/>
</dbReference>
<evidence type="ECO:0000256" key="4">
    <source>
        <dbReference type="ARBA" id="ARBA00023012"/>
    </source>
</evidence>
<dbReference type="Gene3D" id="3.40.50.2300">
    <property type="match status" value="1"/>
</dbReference>
<dbReference type="InterPro" id="IPR025943">
    <property type="entry name" value="Sigma_54_int_dom_ATP-bd_2"/>
</dbReference>
<dbReference type="OrthoDB" id="9761705at2"/>
<dbReference type="FunFam" id="3.40.50.2300:FF:000018">
    <property type="entry name" value="DNA-binding transcriptional regulator NtrC"/>
    <property type="match status" value="1"/>
</dbReference>
<dbReference type="GO" id="GO:0000160">
    <property type="term" value="P:phosphorelay signal transduction system"/>
    <property type="evidence" value="ECO:0007669"/>
    <property type="project" value="UniProtKB-KW"/>
</dbReference>
<keyword evidence="3" id="KW-0067">ATP-binding</keyword>
<dbReference type="PROSITE" id="PS00688">
    <property type="entry name" value="SIGMA54_INTERACT_3"/>
    <property type="match status" value="1"/>
</dbReference>
<feature type="domain" description="Response regulatory" evidence="10">
    <location>
        <begin position="9"/>
        <end position="123"/>
    </location>
</feature>
<evidence type="ECO:0000256" key="1">
    <source>
        <dbReference type="ARBA" id="ARBA00022553"/>
    </source>
</evidence>
<dbReference type="InterPro" id="IPR011006">
    <property type="entry name" value="CheY-like_superfamily"/>
</dbReference>
<sequence length="458" mass="50471">MRKPMSSLSAVLIEDEQAVRLATTQALELGGFTVQAFASAEQAQASLHAGFAGIIVTDVRLPGLSGLELLAQVMLIDSDLPVLVITGHGDVSMAVAAMRAGAYDFIEKPYASERLLASCLRAQEKRRLILENRQLKQSLTVHAGMPELIGQTPAIEKIRQFIRNIGPSQADVLIHGATGTGKEVVARQLHLASGRKGEFVAINCGALPESMFESEIFGHEAGAFTSAQKRRIGKLEYANGGTVFLDEIESMPLALQVKLLRVLQERRLERLGGNSLIALDCRIIAASKSDLLSLSAEGKFREDLYYRLAVVSLQLPSLKQRSTDIPLLLAAFVHASAHRYQKEIPEWSALQMQTWQQREWPGNVRELRNFADQLVLGVSESEAMSRQFARFPVLALARDDEDSLPKRLDNYEATLIAYALNSHQSNVALTAESLGIPKKTLYDKLKKYQLLNGKLTEE</sequence>
<evidence type="ECO:0000256" key="7">
    <source>
        <dbReference type="ARBA" id="ARBA00023163"/>
    </source>
</evidence>
<dbReference type="GO" id="GO:0006355">
    <property type="term" value="P:regulation of DNA-templated transcription"/>
    <property type="evidence" value="ECO:0007669"/>
    <property type="project" value="InterPro"/>
</dbReference>
<evidence type="ECO:0000256" key="2">
    <source>
        <dbReference type="ARBA" id="ARBA00022741"/>
    </source>
</evidence>
<keyword evidence="4" id="KW-0902">Two-component regulatory system</keyword>
<dbReference type="SMART" id="SM00448">
    <property type="entry name" value="REC"/>
    <property type="match status" value="1"/>
</dbReference>
<dbReference type="SUPFAM" id="SSF46689">
    <property type="entry name" value="Homeodomain-like"/>
    <property type="match status" value="1"/>
</dbReference>
<dbReference type="InterPro" id="IPR025944">
    <property type="entry name" value="Sigma_54_int_dom_CS"/>
</dbReference>
<dbReference type="Gene3D" id="1.10.8.60">
    <property type="match status" value="1"/>
</dbReference>
<dbReference type="SUPFAM" id="SSF52540">
    <property type="entry name" value="P-loop containing nucleoside triphosphate hydrolases"/>
    <property type="match status" value="1"/>
</dbReference>
<evidence type="ECO:0000313" key="12">
    <source>
        <dbReference type="Proteomes" id="UP000275663"/>
    </source>
</evidence>
<dbReference type="PANTHER" id="PTHR32071">
    <property type="entry name" value="TRANSCRIPTIONAL REGULATORY PROTEIN"/>
    <property type="match status" value="1"/>
</dbReference>
<dbReference type="Gene3D" id="1.10.10.60">
    <property type="entry name" value="Homeodomain-like"/>
    <property type="match status" value="1"/>
</dbReference>
<dbReference type="InterPro" id="IPR001789">
    <property type="entry name" value="Sig_transdc_resp-reg_receiver"/>
</dbReference>
<dbReference type="Proteomes" id="UP000275663">
    <property type="component" value="Chromosome"/>
</dbReference>
<dbReference type="PROSITE" id="PS50110">
    <property type="entry name" value="RESPONSE_REGULATORY"/>
    <property type="match status" value="1"/>
</dbReference>
<keyword evidence="6" id="KW-0238">DNA-binding</keyword>
<dbReference type="CDD" id="cd17549">
    <property type="entry name" value="REC_DctD-like"/>
    <property type="match status" value="1"/>
</dbReference>
<evidence type="ECO:0000256" key="6">
    <source>
        <dbReference type="ARBA" id="ARBA00023125"/>
    </source>
</evidence>
<evidence type="ECO:0000313" key="11">
    <source>
        <dbReference type="EMBL" id="AZP12844.1"/>
    </source>
</evidence>
<dbReference type="PRINTS" id="PR01590">
    <property type="entry name" value="HTHFIS"/>
</dbReference>
<feature type="domain" description="Sigma-54 factor interaction" evidence="9">
    <location>
        <begin position="148"/>
        <end position="376"/>
    </location>
</feature>
<dbReference type="InterPro" id="IPR009057">
    <property type="entry name" value="Homeodomain-like_sf"/>
</dbReference>
<dbReference type="Pfam" id="PF02954">
    <property type="entry name" value="HTH_8"/>
    <property type="match status" value="1"/>
</dbReference>
<dbReference type="GO" id="GO:0005524">
    <property type="term" value="F:ATP binding"/>
    <property type="evidence" value="ECO:0007669"/>
    <property type="project" value="UniProtKB-KW"/>
</dbReference>
<evidence type="ECO:0000256" key="5">
    <source>
        <dbReference type="ARBA" id="ARBA00023015"/>
    </source>
</evidence>
<keyword evidence="5" id="KW-0805">Transcription regulation</keyword>
<dbReference type="Pfam" id="PF00072">
    <property type="entry name" value="Response_reg"/>
    <property type="match status" value="1"/>
</dbReference>
<protein>
    <submittedName>
        <fullName evidence="11">Sigma-54-dependent Fis family transcriptional regulator</fullName>
    </submittedName>
</protein>
<organism evidence="11 12">
    <name type="scientific">Undibacterium parvum</name>
    <dbReference type="NCBI Taxonomy" id="401471"/>
    <lineage>
        <taxon>Bacteria</taxon>
        <taxon>Pseudomonadati</taxon>
        <taxon>Pseudomonadota</taxon>
        <taxon>Betaproteobacteria</taxon>
        <taxon>Burkholderiales</taxon>
        <taxon>Oxalobacteraceae</taxon>
        <taxon>Undibacterium</taxon>
    </lineage>
</organism>
<dbReference type="InterPro" id="IPR058031">
    <property type="entry name" value="AAA_lid_NorR"/>
</dbReference>
<evidence type="ECO:0000259" key="10">
    <source>
        <dbReference type="PROSITE" id="PS50110"/>
    </source>
</evidence>